<reference evidence="11" key="1">
    <citation type="journal article" date="2019" name="Int. J. Syst. Evol. Microbiol.">
        <title>The Global Catalogue of Microorganisms (GCM) 10K type strain sequencing project: providing services to taxonomists for standard genome sequencing and annotation.</title>
        <authorList>
            <consortium name="The Broad Institute Genomics Platform"/>
            <consortium name="The Broad Institute Genome Sequencing Center for Infectious Disease"/>
            <person name="Wu L."/>
            <person name="Ma J."/>
        </authorList>
    </citation>
    <scope>NUCLEOTIDE SEQUENCE [LARGE SCALE GENOMIC DNA]</scope>
    <source>
        <strain evidence="11">JCM 14900</strain>
    </source>
</reference>
<dbReference type="PANTHER" id="PTHR32243">
    <property type="entry name" value="MALTOSE TRANSPORT SYSTEM PERMEASE-RELATED"/>
    <property type="match status" value="1"/>
</dbReference>
<dbReference type="InterPro" id="IPR035906">
    <property type="entry name" value="MetI-like_sf"/>
</dbReference>
<organism evidence="10 11">
    <name type="scientific">Microbacterium aoyamense</name>
    <dbReference type="NCBI Taxonomy" id="344166"/>
    <lineage>
        <taxon>Bacteria</taxon>
        <taxon>Bacillati</taxon>
        <taxon>Actinomycetota</taxon>
        <taxon>Actinomycetes</taxon>
        <taxon>Micrococcales</taxon>
        <taxon>Microbacteriaceae</taxon>
        <taxon>Microbacterium</taxon>
    </lineage>
</organism>
<keyword evidence="4 7" id="KW-0812">Transmembrane</keyword>
<dbReference type="CDD" id="cd06261">
    <property type="entry name" value="TM_PBP2"/>
    <property type="match status" value="1"/>
</dbReference>
<dbReference type="PANTHER" id="PTHR32243:SF18">
    <property type="entry name" value="INNER MEMBRANE ABC TRANSPORTER PERMEASE PROTEIN YCJP"/>
    <property type="match status" value="1"/>
</dbReference>
<comment type="similarity">
    <text evidence="7">Belongs to the binding-protein-dependent transport system permease family.</text>
</comment>
<sequence length="300" mass="32456">MTATQVLTTGSSGRRGTRRSRIHAQDVSRNPLRIIVAIVLAALFAFPIVWTTIGAFKSPTEANASPPVWWPSQFTLENFAKLDSSGSSLLGYVLNSTMVTLMTVAITTVAAVLAGYALARYRFRGKNVFFGITIGMLLVPYPALLVSLFTVMVWFGLTNSLFGLALIYSTFQMPFAIYMMKNSFDSVPEELIEAAELDGCTKFGALPRVILPLVTPGVVTVALFAFLAAWNEFLAALVLLNDNPSFTLPIALVNAQNGPLNTIDWGALQAGITVTMLPCVILFILLQRYYVSGLVAGTGK</sequence>
<keyword evidence="5 7" id="KW-1133">Transmembrane helix</keyword>
<evidence type="ECO:0000256" key="2">
    <source>
        <dbReference type="ARBA" id="ARBA00022448"/>
    </source>
</evidence>
<dbReference type="SUPFAM" id="SSF161098">
    <property type="entry name" value="MetI-like"/>
    <property type="match status" value="1"/>
</dbReference>
<evidence type="ECO:0000256" key="7">
    <source>
        <dbReference type="RuleBase" id="RU363032"/>
    </source>
</evidence>
<feature type="region of interest" description="Disordered" evidence="8">
    <location>
        <begin position="1"/>
        <end position="22"/>
    </location>
</feature>
<evidence type="ECO:0000256" key="4">
    <source>
        <dbReference type="ARBA" id="ARBA00022692"/>
    </source>
</evidence>
<keyword evidence="11" id="KW-1185">Reference proteome</keyword>
<dbReference type="Pfam" id="PF00528">
    <property type="entry name" value="BPD_transp_1"/>
    <property type="match status" value="1"/>
</dbReference>
<keyword evidence="3" id="KW-1003">Cell membrane</keyword>
<proteinExistence type="inferred from homology"/>
<dbReference type="InterPro" id="IPR050901">
    <property type="entry name" value="BP-dep_ABC_trans_perm"/>
</dbReference>
<evidence type="ECO:0000256" key="3">
    <source>
        <dbReference type="ARBA" id="ARBA00022475"/>
    </source>
</evidence>
<feature type="domain" description="ABC transmembrane type-1" evidence="9">
    <location>
        <begin position="93"/>
        <end position="286"/>
    </location>
</feature>
<evidence type="ECO:0000259" key="9">
    <source>
        <dbReference type="PROSITE" id="PS50928"/>
    </source>
</evidence>
<dbReference type="Gene3D" id="1.10.3720.10">
    <property type="entry name" value="MetI-like"/>
    <property type="match status" value="1"/>
</dbReference>
<feature type="transmembrane region" description="Helical" evidence="7">
    <location>
        <begin position="34"/>
        <end position="56"/>
    </location>
</feature>
<dbReference type="RefSeq" id="WP_248148362.1">
    <property type="nucleotide sequence ID" value="NZ_BAAAOF010000004.1"/>
</dbReference>
<dbReference type="InterPro" id="IPR000515">
    <property type="entry name" value="MetI-like"/>
</dbReference>
<feature type="transmembrane region" description="Helical" evidence="7">
    <location>
        <begin position="92"/>
        <end position="116"/>
    </location>
</feature>
<evidence type="ECO:0000256" key="6">
    <source>
        <dbReference type="ARBA" id="ARBA00023136"/>
    </source>
</evidence>
<dbReference type="Proteomes" id="UP001501343">
    <property type="component" value="Unassembled WGS sequence"/>
</dbReference>
<evidence type="ECO:0000313" key="10">
    <source>
        <dbReference type="EMBL" id="GAA1929769.1"/>
    </source>
</evidence>
<accession>A0ABP5B3T2</accession>
<feature type="transmembrane region" description="Helical" evidence="7">
    <location>
        <begin position="267"/>
        <end position="286"/>
    </location>
</feature>
<dbReference type="PROSITE" id="PS50928">
    <property type="entry name" value="ABC_TM1"/>
    <property type="match status" value="1"/>
</dbReference>
<dbReference type="EMBL" id="BAAAOF010000004">
    <property type="protein sequence ID" value="GAA1929769.1"/>
    <property type="molecule type" value="Genomic_DNA"/>
</dbReference>
<evidence type="ECO:0000256" key="5">
    <source>
        <dbReference type="ARBA" id="ARBA00022989"/>
    </source>
</evidence>
<keyword evidence="6 7" id="KW-0472">Membrane</keyword>
<feature type="transmembrane region" description="Helical" evidence="7">
    <location>
        <begin position="128"/>
        <end position="155"/>
    </location>
</feature>
<comment type="caution">
    <text evidence="10">The sequence shown here is derived from an EMBL/GenBank/DDBJ whole genome shotgun (WGS) entry which is preliminary data.</text>
</comment>
<keyword evidence="2 7" id="KW-0813">Transport</keyword>
<evidence type="ECO:0000256" key="1">
    <source>
        <dbReference type="ARBA" id="ARBA00004651"/>
    </source>
</evidence>
<evidence type="ECO:0000256" key="8">
    <source>
        <dbReference type="SAM" id="MobiDB-lite"/>
    </source>
</evidence>
<gene>
    <name evidence="10" type="ORF">GCM10009775_22300</name>
</gene>
<comment type="subcellular location">
    <subcellularLocation>
        <location evidence="1 7">Cell membrane</location>
        <topology evidence="1 7">Multi-pass membrane protein</topology>
    </subcellularLocation>
</comment>
<name>A0ABP5B3T2_9MICO</name>
<evidence type="ECO:0000313" key="11">
    <source>
        <dbReference type="Proteomes" id="UP001501343"/>
    </source>
</evidence>
<feature type="transmembrane region" description="Helical" evidence="7">
    <location>
        <begin position="209"/>
        <end position="230"/>
    </location>
</feature>
<protein>
    <submittedName>
        <fullName evidence="10">Carbohydrate ABC transporter permease</fullName>
    </submittedName>
</protein>